<protein>
    <submittedName>
        <fullName evidence="1">Protein disulfide-isomerase LQY1-like</fullName>
    </submittedName>
</protein>
<name>A0A6A2XU84_HIBSY</name>
<dbReference type="Pfam" id="PF03134">
    <property type="entry name" value="TB2_DP1_HVA22"/>
    <property type="match status" value="1"/>
</dbReference>
<dbReference type="InterPro" id="IPR004345">
    <property type="entry name" value="TB2_DP1_HVA22"/>
</dbReference>
<dbReference type="AlphaFoldDB" id="A0A6A2XU84"/>
<dbReference type="EMBL" id="VEPZ02001737">
    <property type="protein sequence ID" value="KAE8659857.1"/>
    <property type="molecule type" value="Genomic_DNA"/>
</dbReference>
<dbReference type="Proteomes" id="UP000436088">
    <property type="component" value="Unassembled WGS sequence"/>
</dbReference>
<evidence type="ECO:0000313" key="2">
    <source>
        <dbReference type="Proteomes" id="UP000436088"/>
    </source>
</evidence>
<proteinExistence type="predicted"/>
<dbReference type="GO" id="GO:0016853">
    <property type="term" value="F:isomerase activity"/>
    <property type="evidence" value="ECO:0007669"/>
    <property type="project" value="UniProtKB-KW"/>
</dbReference>
<comment type="caution">
    <text evidence="1">The sequence shown here is derived from an EMBL/GenBank/DDBJ whole genome shotgun (WGS) entry which is preliminary data.</text>
</comment>
<organism evidence="1 2">
    <name type="scientific">Hibiscus syriacus</name>
    <name type="common">Rose of Sharon</name>
    <dbReference type="NCBI Taxonomy" id="106335"/>
    <lineage>
        <taxon>Eukaryota</taxon>
        <taxon>Viridiplantae</taxon>
        <taxon>Streptophyta</taxon>
        <taxon>Embryophyta</taxon>
        <taxon>Tracheophyta</taxon>
        <taxon>Spermatophyta</taxon>
        <taxon>Magnoliopsida</taxon>
        <taxon>eudicotyledons</taxon>
        <taxon>Gunneridae</taxon>
        <taxon>Pentapetalae</taxon>
        <taxon>rosids</taxon>
        <taxon>malvids</taxon>
        <taxon>Malvales</taxon>
        <taxon>Malvaceae</taxon>
        <taxon>Malvoideae</taxon>
        <taxon>Hibiscus</taxon>
    </lineage>
</organism>
<evidence type="ECO:0000313" key="1">
    <source>
        <dbReference type="EMBL" id="KAE8659857.1"/>
    </source>
</evidence>
<keyword evidence="2" id="KW-1185">Reference proteome</keyword>
<reference evidence="1" key="1">
    <citation type="submission" date="2019-09" db="EMBL/GenBank/DDBJ databases">
        <title>Draft genome information of white flower Hibiscus syriacus.</title>
        <authorList>
            <person name="Kim Y.-M."/>
        </authorList>
    </citation>
    <scope>NUCLEOTIDE SEQUENCE [LARGE SCALE GENOMIC DNA]</scope>
    <source>
        <strain evidence="1">YM2019G1</strain>
    </source>
</reference>
<accession>A0A6A2XU84</accession>
<sequence>MIGSFLTRGLVMVFGYAYPAYECYKTVEMNKPDIEELRFWCKYWILVAVLTVSERIGDALFHGFQCTVRLSWHSLYTCGQELETWLFYWQRAASYGQTRIFEILQYVLHSQPQDLTIPRVLEHKVLGFANPRVCQAVNHLVKHKQQSLRLKNTFTDIYCIFKSTPKGSS</sequence>
<gene>
    <name evidence="1" type="ORF">F3Y22_tig00116962pilonHSYRG01217</name>
</gene>